<feature type="region of interest" description="Disordered" evidence="1">
    <location>
        <begin position="92"/>
        <end position="118"/>
    </location>
</feature>
<feature type="compositionally biased region" description="Low complexity" evidence="1">
    <location>
        <begin position="98"/>
        <end position="107"/>
    </location>
</feature>
<organism evidence="2 3">
    <name type="scientific">Macrostomum lignano</name>
    <dbReference type="NCBI Taxonomy" id="282301"/>
    <lineage>
        <taxon>Eukaryota</taxon>
        <taxon>Metazoa</taxon>
        <taxon>Spiralia</taxon>
        <taxon>Lophotrochozoa</taxon>
        <taxon>Platyhelminthes</taxon>
        <taxon>Rhabditophora</taxon>
        <taxon>Macrostomorpha</taxon>
        <taxon>Macrostomida</taxon>
        <taxon>Macrostomidae</taxon>
        <taxon>Macrostomum</taxon>
    </lineage>
</organism>
<keyword evidence="2" id="KW-1185">Reference proteome</keyword>
<proteinExistence type="predicted"/>
<evidence type="ECO:0000256" key="1">
    <source>
        <dbReference type="SAM" id="MobiDB-lite"/>
    </source>
</evidence>
<evidence type="ECO:0000313" key="3">
    <source>
        <dbReference type="WBParaSite" id="maker-unitig_29471-snap-gene-0.2-mRNA-1"/>
    </source>
</evidence>
<evidence type="ECO:0000313" key="2">
    <source>
        <dbReference type="Proteomes" id="UP000095280"/>
    </source>
</evidence>
<dbReference type="WBParaSite" id="maker-unitig_29471-snap-gene-0.2-mRNA-1">
    <property type="protein sequence ID" value="maker-unitig_29471-snap-gene-0.2-mRNA-1"/>
    <property type="gene ID" value="maker-unitig_29471-snap-gene-0.2"/>
</dbReference>
<reference evidence="3" key="1">
    <citation type="submission" date="2016-11" db="UniProtKB">
        <authorList>
            <consortium name="WormBaseParasite"/>
        </authorList>
    </citation>
    <scope>IDENTIFICATION</scope>
</reference>
<feature type="region of interest" description="Disordered" evidence="1">
    <location>
        <begin position="185"/>
        <end position="212"/>
    </location>
</feature>
<protein>
    <submittedName>
        <fullName evidence="3">WSC domain-containing protein</fullName>
    </submittedName>
</protein>
<dbReference type="AlphaFoldDB" id="A0A1I8FDD2"/>
<sequence>NCYRRCVLLKVGKKLKLQCTRACNWFDTKSFPRNSTSCGAFCQLKSDSVNRAFLRCSVRTGFLPIELSPTGQQWGKCRALLRSGILLDAAQESPQQEPPRCSAAAASPAPPPAARSRATESPQLFVTNPGNCPHLRPRQLPVATPPTPSPCRARGSPCARQGDDRDCQGGLRPLSLLPERLCPPTPSAPLLRRPNGHRDRLEPLPPLHRLRGRAPGPGRDFFLMQRRLWYQFAGLAAVNSAGFRRLLRGLRPGENRRNRRGAEGTARWPAPRVCLENFAATAAVGGRTCRSCASGAAAGNTGSCQVAQI</sequence>
<dbReference type="Proteomes" id="UP000095280">
    <property type="component" value="Unplaced"/>
</dbReference>
<feature type="region of interest" description="Disordered" evidence="1">
    <location>
        <begin position="130"/>
        <end position="166"/>
    </location>
</feature>
<name>A0A1I8FDD2_9PLAT</name>
<accession>A0A1I8FDD2</accession>